<feature type="compositionally biased region" description="Low complexity" evidence="1">
    <location>
        <begin position="192"/>
        <end position="222"/>
    </location>
</feature>
<dbReference type="AlphaFoldDB" id="A0AAV9WVH3"/>
<sequence length="366" mass="38525">MPSSSETGLSTISFKYYTILLFSFSLHILITLAAPFPLYFPKYTHSRLHTDKVPSIHARNYNITGINTPNNVNSNSTSNVTSGGAKIISVVVTAVETVRHTVTGVQTVTAIVHDGSSVAVTFTSISSSILEGIIVTRRLSSATSNSVEIISSSAVSSTTRRITTSKSRVEESSSEVYTYTPSTVYMTPEPLPTSKSISPPPTSSSQIQTTTTTTNKQPISITQPPPQPTTPPVLLPISTPDTKEMVSSMIIPIVAIPAGETSSLPTYLLTDPNPPPPKPTSVETGFVLSNVVIVPITASATPSDVVDGFAAESMTMLYNATTTVTRVPPTGTFVSTSAAGFGRAGCMKIGYITLTALGAVTLGYLL</sequence>
<evidence type="ECO:0000256" key="1">
    <source>
        <dbReference type="SAM" id="MobiDB-lite"/>
    </source>
</evidence>
<name>A0AAV9WVH3_9PEZI</name>
<feature type="region of interest" description="Disordered" evidence="1">
    <location>
        <begin position="183"/>
        <end position="232"/>
    </location>
</feature>
<gene>
    <name evidence="3" type="ORF">TWF694_004500</name>
</gene>
<proteinExistence type="predicted"/>
<dbReference type="EMBL" id="JAVHJO010000015">
    <property type="protein sequence ID" value="KAK6527517.1"/>
    <property type="molecule type" value="Genomic_DNA"/>
</dbReference>
<evidence type="ECO:0000313" key="4">
    <source>
        <dbReference type="Proteomes" id="UP001365542"/>
    </source>
</evidence>
<evidence type="ECO:0000256" key="2">
    <source>
        <dbReference type="SAM" id="Phobius"/>
    </source>
</evidence>
<reference evidence="3 4" key="1">
    <citation type="submission" date="2019-10" db="EMBL/GenBank/DDBJ databases">
        <authorList>
            <person name="Palmer J.M."/>
        </authorList>
    </citation>
    <scope>NUCLEOTIDE SEQUENCE [LARGE SCALE GENOMIC DNA]</scope>
    <source>
        <strain evidence="3 4">TWF694</strain>
    </source>
</reference>
<keyword evidence="2" id="KW-0472">Membrane</keyword>
<keyword evidence="2" id="KW-0812">Transmembrane</keyword>
<keyword evidence="2" id="KW-1133">Transmembrane helix</keyword>
<keyword evidence="4" id="KW-1185">Reference proteome</keyword>
<evidence type="ECO:0000313" key="3">
    <source>
        <dbReference type="EMBL" id="KAK6527517.1"/>
    </source>
</evidence>
<feature type="transmembrane region" description="Helical" evidence="2">
    <location>
        <begin position="16"/>
        <end position="40"/>
    </location>
</feature>
<comment type="caution">
    <text evidence="3">The sequence shown here is derived from an EMBL/GenBank/DDBJ whole genome shotgun (WGS) entry which is preliminary data.</text>
</comment>
<feature type="compositionally biased region" description="Pro residues" evidence="1">
    <location>
        <begin position="223"/>
        <end position="232"/>
    </location>
</feature>
<dbReference type="Proteomes" id="UP001365542">
    <property type="component" value="Unassembled WGS sequence"/>
</dbReference>
<protein>
    <submittedName>
        <fullName evidence="3">Uncharacterized protein</fullName>
    </submittedName>
</protein>
<organism evidence="3 4">
    <name type="scientific">Orbilia ellipsospora</name>
    <dbReference type="NCBI Taxonomy" id="2528407"/>
    <lineage>
        <taxon>Eukaryota</taxon>
        <taxon>Fungi</taxon>
        <taxon>Dikarya</taxon>
        <taxon>Ascomycota</taxon>
        <taxon>Pezizomycotina</taxon>
        <taxon>Orbiliomycetes</taxon>
        <taxon>Orbiliales</taxon>
        <taxon>Orbiliaceae</taxon>
        <taxon>Orbilia</taxon>
    </lineage>
</organism>
<accession>A0AAV9WVH3</accession>